<dbReference type="RefSeq" id="WP_038548174.1">
    <property type="nucleotide sequence ID" value="NZ_CP006842.1"/>
</dbReference>
<dbReference type="InterPro" id="IPR003593">
    <property type="entry name" value="AAA+_ATPase"/>
</dbReference>
<evidence type="ECO:0000259" key="5">
    <source>
        <dbReference type="PROSITE" id="PS50893"/>
    </source>
</evidence>
<dbReference type="InterPro" id="IPR050166">
    <property type="entry name" value="ABC_transporter_ATP-bind"/>
</dbReference>
<evidence type="ECO:0000256" key="2">
    <source>
        <dbReference type="ARBA" id="ARBA00022741"/>
    </source>
</evidence>
<dbReference type="STRING" id="1404245.CGLY_07605"/>
<dbReference type="HOGENOM" id="CLU_000604_1_22_11"/>
<organism evidence="6 7">
    <name type="scientific">Corynebacterium glyciniphilum AJ 3170</name>
    <dbReference type="NCBI Taxonomy" id="1404245"/>
    <lineage>
        <taxon>Bacteria</taxon>
        <taxon>Bacillati</taxon>
        <taxon>Actinomycetota</taxon>
        <taxon>Actinomycetes</taxon>
        <taxon>Mycobacteriales</taxon>
        <taxon>Corynebacteriaceae</taxon>
        <taxon>Corynebacterium</taxon>
    </lineage>
</organism>
<reference evidence="6 7" key="1">
    <citation type="journal article" date="2015" name="Int. J. Syst. Evol. Microbiol.">
        <title>Revisiting Corynebacterium glyciniphilum (ex Kubota et al., 1972) sp. nov., nom. rev., isolated from putrefied banana.</title>
        <authorList>
            <person name="Al-Dilaimi A."/>
            <person name="Bednarz H."/>
            <person name="Lomker A."/>
            <person name="Niehaus K."/>
            <person name="Kalinowski J."/>
            <person name="Ruckert C."/>
        </authorList>
    </citation>
    <scope>NUCLEOTIDE SEQUENCE [LARGE SCALE GENOMIC DNA]</scope>
    <source>
        <strain evidence="6">AJ 3170</strain>
    </source>
</reference>
<evidence type="ECO:0000313" key="7">
    <source>
        <dbReference type="Proteomes" id="UP000023703"/>
    </source>
</evidence>
<feature type="compositionally biased region" description="Basic and acidic residues" evidence="4">
    <location>
        <begin position="229"/>
        <end position="240"/>
    </location>
</feature>
<dbReference type="SUPFAM" id="SSF52540">
    <property type="entry name" value="P-loop containing nucleoside triphosphate hydrolases"/>
    <property type="match status" value="1"/>
</dbReference>
<dbReference type="InterPro" id="IPR003439">
    <property type="entry name" value="ABC_transporter-like_ATP-bd"/>
</dbReference>
<evidence type="ECO:0000256" key="1">
    <source>
        <dbReference type="ARBA" id="ARBA00022448"/>
    </source>
</evidence>
<feature type="domain" description="ABC transporter" evidence="5">
    <location>
        <begin position="7"/>
        <end position="241"/>
    </location>
</feature>
<keyword evidence="2" id="KW-0547">Nucleotide-binding</keyword>
<dbReference type="OrthoDB" id="8773773at2"/>
<evidence type="ECO:0000313" key="6">
    <source>
        <dbReference type="EMBL" id="AHW63966.1"/>
    </source>
</evidence>
<feature type="region of interest" description="Disordered" evidence="4">
    <location>
        <begin position="215"/>
        <end position="240"/>
    </location>
</feature>
<dbReference type="Proteomes" id="UP000023703">
    <property type="component" value="Chromosome"/>
</dbReference>
<proteinExistence type="predicted"/>
<dbReference type="Gene3D" id="3.40.50.300">
    <property type="entry name" value="P-loop containing nucleotide triphosphate hydrolases"/>
    <property type="match status" value="1"/>
</dbReference>
<dbReference type="InterPro" id="IPR027417">
    <property type="entry name" value="P-loop_NTPase"/>
</dbReference>
<dbReference type="PROSITE" id="PS50893">
    <property type="entry name" value="ABC_TRANSPORTER_2"/>
    <property type="match status" value="1"/>
</dbReference>
<dbReference type="GO" id="GO:0005524">
    <property type="term" value="F:ATP binding"/>
    <property type="evidence" value="ECO:0007669"/>
    <property type="project" value="UniProtKB-KW"/>
</dbReference>
<name>X5EBF6_9CORY</name>
<dbReference type="InterPro" id="IPR017871">
    <property type="entry name" value="ABC_transporter-like_CS"/>
</dbReference>
<protein>
    <submittedName>
        <fullName evidence="6">ABC-type transporter, ATPase subunit</fullName>
    </submittedName>
</protein>
<gene>
    <name evidence="6" type="ORF">CGLY_07605</name>
</gene>
<evidence type="ECO:0000256" key="3">
    <source>
        <dbReference type="ARBA" id="ARBA00022840"/>
    </source>
</evidence>
<sequence length="257" mass="27774">MSAPGAVEITAVEKLFSPTSGLGETTLSLEPGSFHSLVGPSGCGKSTLLNIVAGFTSPDTGDVLLDGRPVTAPTPEVGVVFQQYALFPWLSARANVEIALQRLVPGAGLRARRRRRDLALDYLDSVRMADHADSFPAQLSGGMQQRVALARALAAEPALLLMDEPFGALDATTRRHTQELLMRVWGKRRTTVLFVTHDVDEALLLSDTVHVMSPSPGAVVDSHTVHTPRPRDSTRPDSEQTRLRGMILRTIDHSIAQ</sequence>
<dbReference type="PANTHER" id="PTHR42788">
    <property type="entry name" value="TAURINE IMPORT ATP-BINDING PROTEIN-RELATED"/>
    <property type="match status" value="1"/>
</dbReference>
<keyword evidence="7" id="KW-1185">Reference proteome</keyword>
<dbReference type="EMBL" id="CP006842">
    <property type="protein sequence ID" value="AHW63966.1"/>
    <property type="molecule type" value="Genomic_DNA"/>
</dbReference>
<dbReference type="eggNOG" id="COG1116">
    <property type="taxonomic scope" value="Bacteria"/>
</dbReference>
<dbReference type="AlphaFoldDB" id="X5EBF6"/>
<keyword evidence="1" id="KW-0813">Transport</keyword>
<dbReference type="SMART" id="SM00382">
    <property type="entry name" value="AAA"/>
    <property type="match status" value="1"/>
</dbReference>
<dbReference type="PANTHER" id="PTHR42788:SF13">
    <property type="entry name" value="ALIPHATIC SULFONATES IMPORT ATP-BINDING PROTEIN SSUB"/>
    <property type="match status" value="1"/>
</dbReference>
<dbReference type="GO" id="GO:0016887">
    <property type="term" value="F:ATP hydrolysis activity"/>
    <property type="evidence" value="ECO:0007669"/>
    <property type="project" value="InterPro"/>
</dbReference>
<dbReference type="Pfam" id="PF00005">
    <property type="entry name" value="ABC_tran"/>
    <property type="match status" value="1"/>
</dbReference>
<evidence type="ECO:0000256" key="4">
    <source>
        <dbReference type="SAM" id="MobiDB-lite"/>
    </source>
</evidence>
<dbReference type="PROSITE" id="PS00211">
    <property type="entry name" value="ABC_TRANSPORTER_1"/>
    <property type="match status" value="1"/>
</dbReference>
<keyword evidence="3" id="KW-0067">ATP-binding</keyword>
<accession>X5EBF6</accession>
<dbReference type="KEGG" id="cgy:CGLY_07605"/>